<evidence type="ECO:0000313" key="3">
    <source>
        <dbReference type="Proteomes" id="UP001476247"/>
    </source>
</evidence>
<feature type="region of interest" description="Disordered" evidence="1">
    <location>
        <begin position="125"/>
        <end position="146"/>
    </location>
</feature>
<dbReference type="Proteomes" id="UP001476247">
    <property type="component" value="Unassembled WGS sequence"/>
</dbReference>
<protein>
    <submittedName>
        <fullName evidence="2">Uncharacterized protein</fullName>
    </submittedName>
</protein>
<sequence length="936" mass="107257">MSNQSTLNNNSIPVSVSNWRRIINSNQRVLNCPCRVNKRDYLNVKSLLKHYKNYHPSRYKEAKHRGLSSVVKVDEASFVSDSPVEMDWDSSDMQIIMEDPSSVADVVVDEDLDESIEVDRLNTLSDNEEAEVPYDSTHESEPEAEMDDENHYYDDYRQFLHVIQPFIAKLNNATTVAGENMETIHDTGSHPYRNMASFLLHALFFDDEDLASERSIKKIMYAMELLLELKEENSSLTLPAPDAILNYQNRIKNRIPVFKTTEHQVMSKSTGEIQTFFMNKPSEYLKHIVADPLKGPKVSALPDDAPDEIMTLQQGSKWREHPMFQHPMISTDNRSDIWVGDVVPYSLSSFLLINQFLTKRNAGMYVKCARGYGVITELDVNHGENGLVISTTFGVSVDLVDVPVEQLDRPVDKKSNTFQGEGCSIKLTSEMIVYVTRYCLIPDHYKLWFNQTFFEQFKRRRPDNSLMKVVNVPLILFSDDTSGNKSKQYNKYDSFLMVPAAMSFEERNARDSHHFVCTANKVLSAVDMLPPLVDDLCSLEEGVEMYSAVYNKYVLVISPILFISGDNPRHSQLAMHKGTCSSFFCRKCLMPTPKNPNRDKKTCLSNINSVVHDGHIKRTLNLKLAVKSMKMPVSLVVRRMASVEQFCSELVHSLLMLDKHLIRLQIANPPNISLKPKLHLLTHPPEDIRRFGCALHYETEKGEQFNKFIREHLLQTNRQNTSRDVAVRFGRQFMFRFIYNGGTFLVCVKKRGEAHVYRSQAGYLISKFKDDHPDMGGYFLEGRENANYAFGHVVSSSLENGASGLFKGPRGNFFFGRIRVEVVITGNRKIKKRFIQPYLPCPLHPDAPQDNLIPWVWIVDGNIIILEDTITGKIPWNDTIFYLVEILHMDTLFPAVRGGRLINVSKFGTLWMSSYHFRMCDSLESMERYFSGHKSL</sequence>
<evidence type="ECO:0000256" key="1">
    <source>
        <dbReference type="SAM" id="MobiDB-lite"/>
    </source>
</evidence>
<comment type="caution">
    <text evidence="2">The sequence shown here is derived from an EMBL/GenBank/DDBJ whole genome shotgun (WGS) entry which is preliminary data.</text>
</comment>
<organism evidence="2 3">
    <name type="scientific">Helicostylum pulchrum</name>
    <dbReference type="NCBI Taxonomy" id="562976"/>
    <lineage>
        <taxon>Eukaryota</taxon>
        <taxon>Fungi</taxon>
        <taxon>Fungi incertae sedis</taxon>
        <taxon>Mucoromycota</taxon>
        <taxon>Mucoromycotina</taxon>
        <taxon>Mucoromycetes</taxon>
        <taxon>Mucorales</taxon>
        <taxon>Mucorineae</taxon>
        <taxon>Mucoraceae</taxon>
        <taxon>Helicostylum</taxon>
    </lineage>
</organism>
<accession>A0ABP9Y100</accession>
<reference evidence="2 3" key="1">
    <citation type="submission" date="2024-04" db="EMBL/GenBank/DDBJ databases">
        <title>genome sequences of Mucor flavus KT1a and Helicostylum pulchrum KT1b strains isolation_sourced from the surface of a dry-aged beef.</title>
        <authorList>
            <person name="Toyotome T."/>
            <person name="Hosono M."/>
            <person name="Torimaru M."/>
            <person name="Fukuda K."/>
            <person name="Mikami N."/>
        </authorList>
    </citation>
    <scope>NUCLEOTIDE SEQUENCE [LARGE SCALE GENOMIC DNA]</scope>
    <source>
        <strain evidence="2 3">KT1b</strain>
    </source>
</reference>
<keyword evidence="3" id="KW-1185">Reference proteome</keyword>
<name>A0ABP9Y100_9FUNG</name>
<dbReference type="EMBL" id="BAABUJ010000015">
    <property type="protein sequence ID" value="GAA5800380.1"/>
    <property type="molecule type" value="Genomic_DNA"/>
</dbReference>
<gene>
    <name evidence="2" type="ORF">HPULCUR_005809</name>
</gene>
<evidence type="ECO:0000313" key="2">
    <source>
        <dbReference type="EMBL" id="GAA5800380.1"/>
    </source>
</evidence>
<proteinExistence type="predicted"/>